<keyword evidence="5 6" id="KW-0472">Membrane</keyword>
<gene>
    <name evidence="7" type="ORF">NC803_12275</name>
    <name evidence="8" type="ORF">NC856_12100</name>
</gene>
<protein>
    <submittedName>
        <fullName evidence="7">AI-2E family transporter</fullName>
    </submittedName>
</protein>
<evidence type="ECO:0000313" key="8">
    <source>
        <dbReference type="EMBL" id="MCV9883011.1"/>
    </source>
</evidence>
<feature type="transmembrane region" description="Helical" evidence="6">
    <location>
        <begin position="250"/>
        <end position="275"/>
    </location>
</feature>
<feature type="transmembrane region" description="Helical" evidence="6">
    <location>
        <begin position="30"/>
        <end position="52"/>
    </location>
</feature>
<name>A0AA42C1Q3_9GAMM</name>
<evidence type="ECO:0000256" key="5">
    <source>
        <dbReference type="ARBA" id="ARBA00023136"/>
    </source>
</evidence>
<evidence type="ECO:0000256" key="2">
    <source>
        <dbReference type="ARBA" id="ARBA00009773"/>
    </source>
</evidence>
<evidence type="ECO:0000313" key="9">
    <source>
        <dbReference type="Proteomes" id="UP001165568"/>
    </source>
</evidence>
<keyword evidence="3 6" id="KW-0812">Transmembrane</keyword>
<proteinExistence type="inferred from homology"/>
<dbReference type="Proteomes" id="UP001165569">
    <property type="component" value="Unassembled WGS sequence"/>
</dbReference>
<keyword evidence="9" id="KW-1185">Reference proteome</keyword>
<feature type="transmembrane region" description="Helical" evidence="6">
    <location>
        <begin position="287"/>
        <end position="312"/>
    </location>
</feature>
<accession>A0AA42C1Q3</accession>
<evidence type="ECO:0000313" key="7">
    <source>
        <dbReference type="EMBL" id="MCV9879622.1"/>
    </source>
</evidence>
<comment type="subcellular location">
    <subcellularLocation>
        <location evidence="1">Membrane</location>
        <topology evidence="1">Multi-pass membrane protein</topology>
    </subcellularLocation>
</comment>
<dbReference type="Proteomes" id="UP001165568">
    <property type="component" value="Unassembled WGS sequence"/>
</dbReference>
<organism evidence="7 10">
    <name type="scientific">Brenneria izbisi</name>
    <dbReference type="NCBI Taxonomy" id="2939450"/>
    <lineage>
        <taxon>Bacteria</taxon>
        <taxon>Pseudomonadati</taxon>
        <taxon>Pseudomonadota</taxon>
        <taxon>Gammaproteobacteria</taxon>
        <taxon>Enterobacterales</taxon>
        <taxon>Pectobacteriaceae</taxon>
        <taxon>Brenneria</taxon>
    </lineage>
</organism>
<dbReference type="InterPro" id="IPR002549">
    <property type="entry name" value="AI-2E-like"/>
</dbReference>
<comment type="caution">
    <text evidence="7">The sequence shown here is derived from an EMBL/GenBank/DDBJ whole genome shotgun (WGS) entry which is preliminary data.</text>
</comment>
<dbReference type="PANTHER" id="PTHR21716">
    <property type="entry name" value="TRANSMEMBRANE PROTEIN"/>
    <property type="match status" value="1"/>
</dbReference>
<evidence type="ECO:0000256" key="4">
    <source>
        <dbReference type="ARBA" id="ARBA00022989"/>
    </source>
</evidence>
<feature type="transmembrane region" description="Helical" evidence="6">
    <location>
        <begin position="221"/>
        <end position="243"/>
    </location>
</feature>
<reference evidence="7" key="1">
    <citation type="submission" date="2022-04" db="EMBL/GenBank/DDBJ databases">
        <title>Brenneria sp. isolated from walnut trees in Serbia.</title>
        <authorList>
            <person name="Gasic K."/>
            <person name="Zlatkovic N."/>
            <person name="Kuzmanovic N."/>
        </authorList>
    </citation>
    <scope>NUCLEOTIDE SEQUENCE</scope>
    <source>
        <strain evidence="8">KBI 423</strain>
        <strain evidence="7">KBI 447</strain>
    </source>
</reference>
<evidence type="ECO:0000313" key="10">
    <source>
        <dbReference type="Proteomes" id="UP001165569"/>
    </source>
</evidence>
<dbReference type="Pfam" id="PF01594">
    <property type="entry name" value="AI-2E_transport"/>
    <property type="match status" value="1"/>
</dbReference>
<feature type="transmembrane region" description="Helical" evidence="6">
    <location>
        <begin position="7"/>
        <end position="24"/>
    </location>
</feature>
<dbReference type="GO" id="GO:0016020">
    <property type="term" value="C:membrane"/>
    <property type="evidence" value="ECO:0007669"/>
    <property type="project" value="UniProtKB-SubCell"/>
</dbReference>
<evidence type="ECO:0000256" key="3">
    <source>
        <dbReference type="ARBA" id="ARBA00022692"/>
    </source>
</evidence>
<evidence type="ECO:0000256" key="6">
    <source>
        <dbReference type="SAM" id="Phobius"/>
    </source>
</evidence>
<sequence length="337" mass="36703">MRTDNQLLQRLLFLAALVIIMVGIHMAASILSMLLLALFLAIVLEPVVSMLCRTRLPRALIVVLLGLVLLLMLTYTLLKLVAALPEFNQMSMQMQGLLTRQLVDSRLPLQSLGLSLTPDAAVSLIDPGQFLTLIGRMLSRMSSLFSAGLIIFLTVIFMLIEVPSLVAKCQKLFRATSPEMKAVRQGITSVTHYLALKTLISVVNGLAVWGALSLLQVKFAFIWGVVAFLFNFIPVVGSMVASIPPLIQAFVFNGFSTGAAALAMILLINLLLGWILEPYLFGRKLNLSISVIIISLLVWEGLLGMTGVLLAVPLTMTLKLALEQSKSGKTFARLLEG</sequence>
<feature type="transmembrane region" description="Helical" evidence="6">
    <location>
        <begin position="144"/>
        <end position="167"/>
    </location>
</feature>
<comment type="similarity">
    <text evidence="2">Belongs to the autoinducer-2 exporter (AI-2E) (TC 2.A.86) family.</text>
</comment>
<dbReference type="RefSeq" id="WP_264090683.1">
    <property type="nucleotide sequence ID" value="NZ_JAMPJU010000008.1"/>
</dbReference>
<evidence type="ECO:0000256" key="1">
    <source>
        <dbReference type="ARBA" id="ARBA00004141"/>
    </source>
</evidence>
<dbReference type="PANTHER" id="PTHR21716:SF64">
    <property type="entry name" value="AI-2 TRANSPORT PROTEIN TQSA"/>
    <property type="match status" value="1"/>
</dbReference>
<keyword evidence="4 6" id="KW-1133">Transmembrane helix</keyword>
<dbReference type="EMBL" id="JAMPJT010000008">
    <property type="protein sequence ID" value="MCV9879622.1"/>
    <property type="molecule type" value="Genomic_DNA"/>
</dbReference>
<dbReference type="EMBL" id="JAMPJU010000008">
    <property type="protein sequence ID" value="MCV9883011.1"/>
    <property type="molecule type" value="Genomic_DNA"/>
</dbReference>
<feature type="transmembrane region" description="Helical" evidence="6">
    <location>
        <begin position="59"/>
        <end position="78"/>
    </location>
</feature>
<dbReference type="GO" id="GO:0055085">
    <property type="term" value="P:transmembrane transport"/>
    <property type="evidence" value="ECO:0007669"/>
    <property type="project" value="TreeGrafter"/>
</dbReference>
<dbReference type="AlphaFoldDB" id="A0AA42C1Q3"/>
<feature type="transmembrane region" description="Helical" evidence="6">
    <location>
        <begin position="194"/>
        <end position="215"/>
    </location>
</feature>